<protein>
    <recommendedName>
        <fullName evidence="7">Epidermal patterning factor-like protein</fullName>
    </recommendedName>
</protein>
<proteinExistence type="inferred from homology"/>
<evidence type="ECO:0000256" key="4">
    <source>
        <dbReference type="ARBA" id="ARBA00022525"/>
    </source>
</evidence>
<dbReference type="GO" id="GO:0010052">
    <property type="term" value="P:guard cell differentiation"/>
    <property type="evidence" value="ECO:0007669"/>
    <property type="project" value="UniProtKB-UniRule"/>
</dbReference>
<dbReference type="Pfam" id="PF17181">
    <property type="entry name" value="EPF"/>
    <property type="match status" value="1"/>
</dbReference>
<accession>A0A9D3ZUF1</accession>
<keyword evidence="3 7" id="KW-0217">Developmental protein</keyword>
<evidence type="ECO:0000256" key="1">
    <source>
        <dbReference type="ARBA" id="ARBA00004613"/>
    </source>
</evidence>
<organism evidence="9 10">
    <name type="scientific">Gossypium stocksii</name>
    <dbReference type="NCBI Taxonomy" id="47602"/>
    <lineage>
        <taxon>Eukaryota</taxon>
        <taxon>Viridiplantae</taxon>
        <taxon>Streptophyta</taxon>
        <taxon>Embryophyta</taxon>
        <taxon>Tracheophyta</taxon>
        <taxon>Spermatophyta</taxon>
        <taxon>Magnoliopsida</taxon>
        <taxon>eudicotyledons</taxon>
        <taxon>Gunneridae</taxon>
        <taxon>Pentapetalae</taxon>
        <taxon>rosids</taxon>
        <taxon>malvids</taxon>
        <taxon>Malvales</taxon>
        <taxon>Malvaceae</taxon>
        <taxon>Malvoideae</taxon>
        <taxon>Gossypium</taxon>
    </lineage>
</organism>
<reference evidence="9 10" key="1">
    <citation type="journal article" date="2021" name="Plant Biotechnol. J.">
        <title>Multi-omics assisted identification of the key and species-specific regulatory components of drought-tolerant mechanisms in Gossypium stocksii.</title>
        <authorList>
            <person name="Yu D."/>
            <person name="Ke L."/>
            <person name="Zhang D."/>
            <person name="Wu Y."/>
            <person name="Sun Y."/>
            <person name="Mei J."/>
            <person name="Sun J."/>
            <person name="Sun Y."/>
        </authorList>
    </citation>
    <scope>NUCLEOTIDE SEQUENCE [LARGE SCALE GENOMIC DNA]</scope>
    <source>
        <strain evidence="10">cv. E1</strain>
        <tissue evidence="9">Leaf</tissue>
    </source>
</reference>
<keyword evidence="4 7" id="KW-0964">Secreted</keyword>
<dbReference type="AlphaFoldDB" id="A0A9D3ZUF1"/>
<comment type="caution">
    <text evidence="9">The sequence shown here is derived from an EMBL/GenBank/DDBJ whole genome shotgun (WGS) entry which is preliminary data.</text>
</comment>
<evidence type="ECO:0000256" key="3">
    <source>
        <dbReference type="ARBA" id="ARBA00022473"/>
    </source>
</evidence>
<evidence type="ECO:0000313" key="9">
    <source>
        <dbReference type="EMBL" id="KAH1065485.1"/>
    </source>
</evidence>
<dbReference type="GO" id="GO:0005576">
    <property type="term" value="C:extracellular region"/>
    <property type="evidence" value="ECO:0007669"/>
    <property type="project" value="UniProtKB-SubCell"/>
</dbReference>
<sequence length="207" mass="23582">MHCSCGGGIQALEKKNKELHNKNIQIQFPSTLPTIFNFPCFGPLFFNCSNTNSLYLSSFKDSTFHPSLFEENKMSSSPNYVCCHRNRLLVVLLFLLVSSLTQVTFMAAEGRSLSRLLEVAQKETEEEDKPFMMRSLIGSRPPRCERKCSSWPNCEAIQVPVTTLFKNRRDRHFSAALFSISFSRGDDISNYKPMSWKCKCGNLICNP</sequence>
<gene>
    <name evidence="9" type="ORF">J1N35_030472</name>
</gene>
<feature type="transmembrane region" description="Helical" evidence="8">
    <location>
        <begin position="88"/>
        <end position="108"/>
    </location>
</feature>
<comment type="function">
    <text evidence="7">Controls stomatal patterning.</text>
</comment>
<dbReference type="Proteomes" id="UP000828251">
    <property type="component" value="Unassembled WGS sequence"/>
</dbReference>
<evidence type="ECO:0000256" key="5">
    <source>
        <dbReference type="ARBA" id="ARBA00022729"/>
    </source>
</evidence>
<name>A0A9D3ZUF1_9ROSI</name>
<comment type="subcellular location">
    <subcellularLocation>
        <location evidence="1 7">Secreted</location>
    </subcellularLocation>
</comment>
<evidence type="ECO:0000256" key="7">
    <source>
        <dbReference type="RuleBase" id="RU367102"/>
    </source>
</evidence>
<dbReference type="InterPro" id="IPR039455">
    <property type="entry name" value="EPFL"/>
</dbReference>
<keyword evidence="5" id="KW-0732">Signal</keyword>
<evidence type="ECO:0000256" key="8">
    <source>
        <dbReference type="SAM" id="Phobius"/>
    </source>
</evidence>
<evidence type="ECO:0000313" key="10">
    <source>
        <dbReference type="Proteomes" id="UP000828251"/>
    </source>
</evidence>
<dbReference type="PANTHER" id="PTHR33109:SF88">
    <property type="entry name" value="EPIDERMAL PATTERNING FACTOR-LIKE PROTEIN"/>
    <property type="match status" value="1"/>
</dbReference>
<keyword evidence="10" id="KW-1185">Reference proteome</keyword>
<dbReference type="EMBL" id="JAIQCV010000009">
    <property type="protein sequence ID" value="KAH1065485.1"/>
    <property type="molecule type" value="Genomic_DNA"/>
</dbReference>
<dbReference type="OrthoDB" id="614712at2759"/>
<dbReference type="PANTHER" id="PTHR33109">
    <property type="entry name" value="EPIDERMAL PATTERNING FACTOR-LIKE PROTEIN 4"/>
    <property type="match status" value="1"/>
</dbReference>
<keyword evidence="8" id="KW-1133">Transmembrane helix</keyword>
<keyword evidence="8" id="KW-0812">Transmembrane</keyword>
<comment type="similarity">
    <text evidence="2 7">Belongs to the plant cysteine rich small secretory peptide family. Epidermal patterning factor subfamily.</text>
</comment>
<evidence type="ECO:0000256" key="2">
    <source>
        <dbReference type="ARBA" id="ARBA00008127"/>
    </source>
</evidence>
<keyword evidence="8" id="KW-0472">Membrane</keyword>
<evidence type="ECO:0000256" key="6">
    <source>
        <dbReference type="ARBA" id="ARBA00023157"/>
    </source>
</evidence>
<keyword evidence="6" id="KW-1015">Disulfide bond</keyword>